<dbReference type="Pfam" id="PF11306">
    <property type="entry name" value="DUF3108"/>
    <property type="match status" value="1"/>
</dbReference>
<evidence type="ECO:0000313" key="1">
    <source>
        <dbReference type="EMBL" id="KFF29218.1"/>
    </source>
</evidence>
<reference evidence="1 2" key="1">
    <citation type="submission" date="2014-07" db="EMBL/GenBank/DDBJ databases">
        <title>Genome of Chryseobacterium piperi CTM.</title>
        <authorList>
            <person name="Pipes S.E."/>
            <person name="Stropko S.J."/>
            <person name="Newman J.D."/>
        </authorList>
    </citation>
    <scope>NUCLEOTIDE SEQUENCE [LARGE SCALE GENOMIC DNA]</scope>
    <source>
        <strain evidence="1 2">CTM</strain>
    </source>
</reference>
<protein>
    <submittedName>
        <fullName evidence="1">Uncharacterized protein</fullName>
    </submittedName>
</protein>
<dbReference type="AlphaFoldDB" id="A0A086BJV4"/>
<dbReference type="eggNOG" id="ENOG50338Y3">
    <property type="taxonomic scope" value="Bacteria"/>
</dbReference>
<proteinExistence type="predicted"/>
<accession>A0A086BJV4</accession>
<dbReference type="KEGG" id="cpip:CJF12_05370"/>
<dbReference type="STRING" id="558152.IQ37_06575"/>
<keyword evidence="2" id="KW-1185">Reference proteome</keyword>
<gene>
    <name evidence="1" type="ORF">IQ37_06575</name>
</gene>
<comment type="caution">
    <text evidence="1">The sequence shown here is derived from an EMBL/GenBank/DDBJ whole genome shotgun (WGS) entry which is preliminary data.</text>
</comment>
<name>A0A086BJV4_9FLAO</name>
<sequence length="244" mass="28038">MMASLSVSAITKDTITITPSALNIKKIKLGKATYVVYNKKTKESPSEKIMLVKINVEPLKHSGSDAFAITQQWDLDTITHTAYTLLKTNDLSTLQHHFYWKRLGYYVKYDFETRKVVFDGKVADQIKTKAIEDFNASFKQYNLNWHSDLVIFPLLPYAKNRTFKITFFDPGFGQAKDVFYTVKGSDKLINSAGAEVDCWLLEHGLSVPGYQKFWISKKTNEVLKEEDLFNGSYRYKLKLNVSED</sequence>
<dbReference type="Proteomes" id="UP000028709">
    <property type="component" value="Unassembled WGS sequence"/>
</dbReference>
<evidence type="ECO:0000313" key="2">
    <source>
        <dbReference type="Proteomes" id="UP000028709"/>
    </source>
</evidence>
<organism evidence="1 2">
    <name type="scientific">Chryseobacterium piperi</name>
    <dbReference type="NCBI Taxonomy" id="558152"/>
    <lineage>
        <taxon>Bacteria</taxon>
        <taxon>Pseudomonadati</taxon>
        <taxon>Bacteroidota</taxon>
        <taxon>Flavobacteriia</taxon>
        <taxon>Flavobacteriales</taxon>
        <taxon>Weeksellaceae</taxon>
        <taxon>Chryseobacterium group</taxon>
        <taxon>Chryseobacterium</taxon>
    </lineage>
</organism>
<dbReference type="EMBL" id="JPRJ01000008">
    <property type="protein sequence ID" value="KFF29218.1"/>
    <property type="molecule type" value="Genomic_DNA"/>
</dbReference>
<dbReference type="InterPro" id="IPR021457">
    <property type="entry name" value="DUF3108"/>
</dbReference>